<dbReference type="SUPFAM" id="SSF53137">
    <property type="entry name" value="Translational machinery components"/>
    <property type="match status" value="1"/>
</dbReference>
<dbReference type="NCBIfam" id="TIGR00060">
    <property type="entry name" value="L18_bact"/>
    <property type="match status" value="1"/>
</dbReference>
<keyword evidence="5" id="KW-0687">Ribonucleoprotein</keyword>
<keyword evidence="2" id="KW-0699">rRNA-binding</keyword>
<evidence type="ECO:0000256" key="5">
    <source>
        <dbReference type="ARBA" id="ARBA00023274"/>
    </source>
</evidence>
<evidence type="ECO:0000256" key="4">
    <source>
        <dbReference type="ARBA" id="ARBA00022980"/>
    </source>
</evidence>
<evidence type="ECO:0000256" key="1">
    <source>
        <dbReference type="ARBA" id="ARBA00007116"/>
    </source>
</evidence>
<dbReference type="AlphaFoldDB" id="A0A382SKN5"/>
<protein>
    <recommendedName>
        <fullName evidence="7">50S ribosomal protein L18</fullName>
    </recommendedName>
</protein>
<dbReference type="InterPro" id="IPR005484">
    <property type="entry name" value="Ribosomal_uL18_bac/plant/anim"/>
</dbReference>
<dbReference type="PANTHER" id="PTHR12899:SF3">
    <property type="entry name" value="LARGE RIBOSOMAL SUBUNIT PROTEIN UL18M"/>
    <property type="match status" value="1"/>
</dbReference>
<organism evidence="6">
    <name type="scientific">marine metagenome</name>
    <dbReference type="NCBI Taxonomy" id="408172"/>
    <lineage>
        <taxon>unclassified sequences</taxon>
        <taxon>metagenomes</taxon>
        <taxon>ecological metagenomes</taxon>
    </lineage>
</organism>
<accession>A0A382SKN5</accession>
<dbReference type="InterPro" id="IPR004389">
    <property type="entry name" value="Ribosomal_uL18_bac-type"/>
</dbReference>
<dbReference type="Pfam" id="PF00861">
    <property type="entry name" value="Ribosomal_L18p"/>
    <property type="match status" value="1"/>
</dbReference>
<keyword evidence="3" id="KW-0694">RNA-binding</keyword>
<gene>
    <name evidence="6" type="ORF">METZ01_LOCUS363283</name>
</gene>
<reference evidence="6" key="1">
    <citation type="submission" date="2018-05" db="EMBL/GenBank/DDBJ databases">
        <authorList>
            <person name="Lanie J.A."/>
            <person name="Ng W.-L."/>
            <person name="Kazmierczak K.M."/>
            <person name="Andrzejewski T.M."/>
            <person name="Davidsen T.M."/>
            <person name="Wayne K.J."/>
            <person name="Tettelin H."/>
            <person name="Glass J.I."/>
            <person name="Rusch D."/>
            <person name="Podicherti R."/>
            <person name="Tsui H.-C.T."/>
            <person name="Winkler M.E."/>
        </authorList>
    </citation>
    <scope>NUCLEOTIDE SEQUENCE</scope>
</reference>
<dbReference type="Gene3D" id="3.30.420.100">
    <property type="match status" value="1"/>
</dbReference>
<dbReference type="HAMAP" id="MF_01337_B">
    <property type="entry name" value="Ribosomal_uL18_B"/>
    <property type="match status" value="1"/>
</dbReference>
<comment type="similarity">
    <text evidence="1">Belongs to the universal ribosomal protein uL18 family.</text>
</comment>
<proteinExistence type="inferred from homology"/>
<dbReference type="GO" id="GO:0006412">
    <property type="term" value="P:translation"/>
    <property type="evidence" value="ECO:0007669"/>
    <property type="project" value="InterPro"/>
</dbReference>
<evidence type="ECO:0008006" key="7">
    <source>
        <dbReference type="Google" id="ProtNLM"/>
    </source>
</evidence>
<dbReference type="PANTHER" id="PTHR12899">
    <property type="entry name" value="39S RIBOSOMAL PROTEIN L18, MITOCHONDRIAL"/>
    <property type="match status" value="1"/>
</dbReference>
<dbReference type="FunFam" id="3.30.420.100:FF:000001">
    <property type="entry name" value="50S ribosomal protein L18"/>
    <property type="match status" value="1"/>
</dbReference>
<keyword evidence="4" id="KW-0689">Ribosomal protein</keyword>
<dbReference type="CDD" id="cd00432">
    <property type="entry name" value="Ribosomal_L18_L5e"/>
    <property type="match status" value="1"/>
</dbReference>
<dbReference type="EMBL" id="UINC01129795">
    <property type="protein sequence ID" value="SVD10429.1"/>
    <property type="molecule type" value="Genomic_DNA"/>
</dbReference>
<dbReference type="GO" id="GO:0003735">
    <property type="term" value="F:structural constituent of ribosome"/>
    <property type="evidence" value="ECO:0007669"/>
    <property type="project" value="InterPro"/>
</dbReference>
<dbReference type="GO" id="GO:0008097">
    <property type="term" value="F:5S rRNA binding"/>
    <property type="evidence" value="ECO:0007669"/>
    <property type="project" value="TreeGrafter"/>
</dbReference>
<dbReference type="InterPro" id="IPR057268">
    <property type="entry name" value="Ribosomal_L18"/>
</dbReference>
<dbReference type="GO" id="GO:0022625">
    <property type="term" value="C:cytosolic large ribosomal subunit"/>
    <property type="evidence" value="ECO:0007669"/>
    <property type="project" value="TreeGrafter"/>
</dbReference>
<sequence>MRLDKIVKKKFRIRNKLKKSNTNNRLRLTVNRSSKNISAQIIDDINNKTIVTASSVEKDIKKIAKTKKSDLSLFVGETLAKRANIKNITKVYFDRGHYKYHGRVKLLTDVLRKNGLEF</sequence>
<evidence type="ECO:0000256" key="2">
    <source>
        <dbReference type="ARBA" id="ARBA00022730"/>
    </source>
</evidence>
<evidence type="ECO:0000313" key="6">
    <source>
        <dbReference type="EMBL" id="SVD10429.1"/>
    </source>
</evidence>
<evidence type="ECO:0000256" key="3">
    <source>
        <dbReference type="ARBA" id="ARBA00022884"/>
    </source>
</evidence>
<name>A0A382SKN5_9ZZZZ</name>